<dbReference type="EnsemblPlants" id="ORUFI04G10050.1">
    <property type="protein sequence ID" value="ORUFI04G10050.1"/>
    <property type="gene ID" value="ORUFI04G10050"/>
</dbReference>
<evidence type="ECO:0000313" key="3">
    <source>
        <dbReference type="Proteomes" id="UP000008022"/>
    </source>
</evidence>
<dbReference type="CDD" id="cd08267">
    <property type="entry name" value="MDR1"/>
    <property type="match status" value="1"/>
</dbReference>
<dbReference type="SUPFAM" id="SSF50129">
    <property type="entry name" value="GroES-like"/>
    <property type="match status" value="1"/>
</dbReference>
<feature type="domain" description="Enoyl reductase (ER)" evidence="1">
    <location>
        <begin position="180"/>
        <end position="464"/>
    </location>
</feature>
<evidence type="ECO:0000313" key="2">
    <source>
        <dbReference type="EnsemblPlants" id="ORUFI04G10050.1"/>
    </source>
</evidence>
<dbReference type="InterPro" id="IPR013154">
    <property type="entry name" value="ADH-like_N"/>
</dbReference>
<keyword evidence="3" id="KW-1185">Reference proteome</keyword>
<dbReference type="Pfam" id="PF08240">
    <property type="entry name" value="ADH_N"/>
    <property type="match status" value="1"/>
</dbReference>
<organism evidence="2 3">
    <name type="scientific">Oryza rufipogon</name>
    <name type="common">Brownbeard rice</name>
    <name type="synonym">Asian wild rice</name>
    <dbReference type="NCBI Taxonomy" id="4529"/>
    <lineage>
        <taxon>Eukaryota</taxon>
        <taxon>Viridiplantae</taxon>
        <taxon>Streptophyta</taxon>
        <taxon>Embryophyta</taxon>
        <taxon>Tracheophyta</taxon>
        <taxon>Spermatophyta</taxon>
        <taxon>Magnoliopsida</taxon>
        <taxon>Liliopsida</taxon>
        <taxon>Poales</taxon>
        <taxon>Poaceae</taxon>
        <taxon>BOP clade</taxon>
        <taxon>Oryzoideae</taxon>
        <taxon>Oryzeae</taxon>
        <taxon>Oryzinae</taxon>
        <taxon>Oryza</taxon>
    </lineage>
</organism>
<dbReference type="AlphaFoldDB" id="A0A0E0P7T3"/>
<dbReference type="PANTHER" id="PTHR44013">
    <property type="entry name" value="ZINC-TYPE ALCOHOL DEHYDROGENASE-LIKE PROTEIN C16A3.02C"/>
    <property type="match status" value="1"/>
</dbReference>
<dbReference type="GO" id="GO:0016491">
    <property type="term" value="F:oxidoreductase activity"/>
    <property type="evidence" value="ECO:0007669"/>
    <property type="project" value="InterPro"/>
</dbReference>
<dbReference type="SUPFAM" id="SSF51735">
    <property type="entry name" value="NAD(P)-binding Rossmann-fold domains"/>
    <property type="match status" value="1"/>
</dbReference>
<proteinExistence type="predicted"/>
<reference evidence="2" key="2">
    <citation type="submission" date="2015-06" db="UniProtKB">
        <authorList>
            <consortium name="EnsemblPlants"/>
        </authorList>
    </citation>
    <scope>IDENTIFICATION</scope>
</reference>
<name>A0A0E0P7T3_ORYRU</name>
<dbReference type="STRING" id="4529.A0A0E0P7T3"/>
<sequence length="466" mass="49977">MELVRYLDADDVLNYNTPEDAILMSSASGEKYDYIINAAINIGWSLMRPTLTSHGRVVEITPNPGNYIQGGPTMTQSGGGWRLVSADRREIEAVLPREQHGVWRRQCGRPVQLRWWGVTWRDGVAVGRISSATPEHFLSDSYRINETMTTGEIQELLGIMAAGGGIPATMRAVQYTGYGGGAGALKHVEIPVPSVKKHEVLIKVEAASVNPIDWSIQKGMLRPFLPKFPFIPGVYPLKGGGLAEYVAAPESLTVVRPAGVSAVDAAGLPVAGLTALKALMSIGTKFDGTGGTGANVLITAASGGVGTYAVQLAKLGNHRVTATCGARNMDLVRSLGADEVLDYNTPQGAALTSSASDEKYDYIINTAMNVNWSAMKPTLSSRGRVVDITPNPGNYVAAMLTMFARKKITMMALMSLGKEEMRFLMELVGEGKLRTVVDSRCPFEKAAEAWEKSMGGHATGKVIVEM</sequence>
<dbReference type="Proteomes" id="UP000008022">
    <property type="component" value="Unassembled WGS sequence"/>
</dbReference>
<dbReference type="InterPro" id="IPR011032">
    <property type="entry name" value="GroES-like_sf"/>
</dbReference>
<dbReference type="eggNOG" id="KOG1198">
    <property type="taxonomic scope" value="Eukaryota"/>
</dbReference>
<dbReference type="InterPro" id="IPR052733">
    <property type="entry name" value="Chloroplast_QOR"/>
</dbReference>
<dbReference type="OMA" id="AWEKSMG"/>
<dbReference type="Gene3D" id="3.40.50.720">
    <property type="entry name" value="NAD(P)-binding Rossmann-like Domain"/>
    <property type="match status" value="2"/>
</dbReference>
<accession>A0A0E0P7T3</accession>
<reference evidence="3" key="1">
    <citation type="submission" date="2013-06" db="EMBL/GenBank/DDBJ databases">
        <authorList>
            <person name="Zhao Q."/>
        </authorList>
    </citation>
    <scope>NUCLEOTIDE SEQUENCE</scope>
    <source>
        <strain evidence="3">cv. W1943</strain>
    </source>
</reference>
<protein>
    <recommendedName>
        <fullName evidence="1">Enoyl reductase (ER) domain-containing protein</fullName>
    </recommendedName>
</protein>
<dbReference type="InterPro" id="IPR036291">
    <property type="entry name" value="NAD(P)-bd_dom_sf"/>
</dbReference>
<dbReference type="Gramene" id="ORUFI04G10050.1">
    <property type="protein sequence ID" value="ORUFI04G10050.1"/>
    <property type="gene ID" value="ORUFI04G10050"/>
</dbReference>
<dbReference type="PANTHER" id="PTHR44013:SF6">
    <property type="entry name" value="OS04G0359100 PROTEIN"/>
    <property type="match status" value="1"/>
</dbReference>
<dbReference type="HOGENOM" id="CLU_026673_3_3_1"/>
<dbReference type="SMART" id="SM00829">
    <property type="entry name" value="PKS_ER"/>
    <property type="match status" value="1"/>
</dbReference>
<dbReference type="InterPro" id="IPR020843">
    <property type="entry name" value="ER"/>
</dbReference>
<dbReference type="Pfam" id="PF13602">
    <property type="entry name" value="ADH_zinc_N_2"/>
    <property type="match status" value="1"/>
</dbReference>
<evidence type="ECO:0000259" key="1">
    <source>
        <dbReference type="SMART" id="SM00829"/>
    </source>
</evidence>
<dbReference type="Gene3D" id="3.90.180.10">
    <property type="entry name" value="Medium-chain alcohol dehydrogenases, catalytic domain"/>
    <property type="match status" value="2"/>
</dbReference>